<proteinExistence type="predicted"/>
<accession>A0A4Y2WTI3</accession>
<evidence type="ECO:0000313" key="1">
    <source>
        <dbReference type="EMBL" id="GBO40509.1"/>
    </source>
</evidence>
<dbReference type="EMBL" id="BGPR01065754">
    <property type="protein sequence ID" value="GBO40509.1"/>
    <property type="molecule type" value="Genomic_DNA"/>
</dbReference>
<gene>
    <name evidence="1" type="ORF">AVEN_1979_1</name>
</gene>
<reference evidence="1 2" key="1">
    <citation type="journal article" date="2019" name="Sci. Rep.">
        <title>Orb-weaving spider Araneus ventricosus genome elucidates the spidroin gene catalogue.</title>
        <authorList>
            <person name="Kono N."/>
            <person name="Nakamura H."/>
            <person name="Ohtoshi R."/>
            <person name="Moran D.A.P."/>
            <person name="Shinohara A."/>
            <person name="Yoshida Y."/>
            <person name="Fujiwara M."/>
            <person name="Mori M."/>
            <person name="Tomita M."/>
            <person name="Arakawa K."/>
        </authorList>
    </citation>
    <scope>NUCLEOTIDE SEQUENCE [LARGE SCALE GENOMIC DNA]</scope>
</reference>
<evidence type="ECO:0000313" key="2">
    <source>
        <dbReference type="Proteomes" id="UP000499080"/>
    </source>
</evidence>
<dbReference type="Proteomes" id="UP000499080">
    <property type="component" value="Unassembled WGS sequence"/>
</dbReference>
<dbReference type="AlphaFoldDB" id="A0A4Y2WTI3"/>
<sequence length="45" mass="4984">MAAAPPGRDYVALPSLSKGLPFRNEIAQTRYHVSRKATGYLTKIH</sequence>
<organism evidence="1 2">
    <name type="scientific">Araneus ventricosus</name>
    <name type="common">Orbweaver spider</name>
    <name type="synonym">Epeira ventricosa</name>
    <dbReference type="NCBI Taxonomy" id="182803"/>
    <lineage>
        <taxon>Eukaryota</taxon>
        <taxon>Metazoa</taxon>
        <taxon>Ecdysozoa</taxon>
        <taxon>Arthropoda</taxon>
        <taxon>Chelicerata</taxon>
        <taxon>Arachnida</taxon>
        <taxon>Araneae</taxon>
        <taxon>Araneomorphae</taxon>
        <taxon>Entelegynae</taxon>
        <taxon>Araneoidea</taxon>
        <taxon>Araneidae</taxon>
        <taxon>Araneus</taxon>
    </lineage>
</organism>
<comment type="caution">
    <text evidence="1">The sequence shown here is derived from an EMBL/GenBank/DDBJ whole genome shotgun (WGS) entry which is preliminary data.</text>
</comment>
<protein>
    <submittedName>
        <fullName evidence="1">Uncharacterized protein</fullName>
    </submittedName>
</protein>
<keyword evidence="2" id="KW-1185">Reference proteome</keyword>
<name>A0A4Y2WTI3_ARAVE</name>